<evidence type="ECO:0000313" key="4">
    <source>
        <dbReference type="Proteomes" id="UP000244722"/>
    </source>
</evidence>
<keyword evidence="4" id="KW-1185">Reference proteome</keyword>
<dbReference type="AlphaFoldDB" id="A0A2T6ZUR9"/>
<feature type="compositionally biased region" description="Low complexity" evidence="1">
    <location>
        <begin position="789"/>
        <end position="800"/>
    </location>
</feature>
<dbReference type="OrthoDB" id="2506204at2759"/>
<feature type="region of interest" description="Disordered" evidence="1">
    <location>
        <begin position="878"/>
        <end position="967"/>
    </location>
</feature>
<feature type="compositionally biased region" description="Acidic residues" evidence="1">
    <location>
        <begin position="895"/>
        <end position="914"/>
    </location>
</feature>
<dbReference type="EMBL" id="NESQ01000097">
    <property type="protein sequence ID" value="PUU79248.1"/>
    <property type="molecule type" value="Genomic_DNA"/>
</dbReference>
<feature type="region of interest" description="Disordered" evidence="1">
    <location>
        <begin position="830"/>
        <end position="850"/>
    </location>
</feature>
<name>A0A2T6ZUR9_TUBBO</name>
<feature type="compositionally biased region" description="Low complexity" evidence="1">
    <location>
        <begin position="830"/>
        <end position="845"/>
    </location>
</feature>
<feature type="compositionally biased region" description="Basic and acidic residues" evidence="1">
    <location>
        <begin position="768"/>
        <end position="783"/>
    </location>
</feature>
<feature type="compositionally biased region" description="Basic and acidic residues" evidence="1">
    <location>
        <begin position="561"/>
        <end position="576"/>
    </location>
</feature>
<feature type="region of interest" description="Disordered" evidence="1">
    <location>
        <begin position="644"/>
        <end position="663"/>
    </location>
</feature>
<dbReference type="STRING" id="42251.A0A2T6ZUR9"/>
<reference evidence="3 4" key="1">
    <citation type="submission" date="2017-04" db="EMBL/GenBank/DDBJ databases">
        <title>Draft genome sequence of Tuber borchii Vittad., a whitish edible truffle.</title>
        <authorList>
            <consortium name="DOE Joint Genome Institute"/>
            <person name="Murat C."/>
            <person name="Kuo A."/>
            <person name="Barry K.W."/>
            <person name="Clum A."/>
            <person name="Dockter R.B."/>
            <person name="Fauchery L."/>
            <person name="Iotti M."/>
            <person name="Kohler A."/>
            <person name="Labutti K."/>
            <person name="Lindquist E.A."/>
            <person name="Lipzen A."/>
            <person name="Ohm R.A."/>
            <person name="Wang M."/>
            <person name="Grigoriev I.V."/>
            <person name="Zambonelli A."/>
            <person name="Martin F.M."/>
        </authorList>
    </citation>
    <scope>NUCLEOTIDE SEQUENCE [LARGE SCALE GENOMIC DNA]</scope>
    <source>
        <strain evidence="3 4">Tbo3840</strain>
    </source>
</reference>
<evidence type="ECO:0000256" key="2">
    <source>
        <dbReference type="SAM" id="SignalP"/>
    </source>
</evidence>
<dbReference type="PANTHER" id="PTHR14905:SF11">
    <property type="entry name" value="TINC (EUROFUNG)"/>
    <property type="match status" value="1"/>
</dbReference>
<dbReference type="Pfam" id="PF07217">
    <property type="entry name" value="Het-C"/>
    <property type="match status" value="1"/>
</dbReference>
<organism evidence="3 4">
    <name type="scientific">Tuber borchii</name>
    <name type="common">White truffle</name>
    <dbReference type="NCBI Taxonomy" id="42251"/>
    <lineage>
        <taxon>Eukaryota</taxon>
        <taxon>Fungi</taxon>
        <taxon>Dikarya</taxon>
        <taxon>Ascomycota</taxon>
        <taxon>Pezizomycotina</taxon>
        <taxon>Pezizomycetes</taxon>
        <taxon>Pezizales</taxon>
        <taxon>Tuberaceae</taxon>
        <taxon>Tuber</taxon>
    </lineage>
</organism>
<dbReference type="InterPro" id="IPR010816">
    <property type="entry name" value="Het-C"/>
</dbReference>
<comment type="caution">
    <text evidence="3">The sequence shown here is derived from an EMBL/GenBank/DDBJ whole genome shotgun (WGS) entry which is preliminary data.</text>
</comment>
<feature type="region of interest" description="Disordered" evidence="1">
    <location>
        <begin position="561"/>
        <end position="593"/>
    </location>
</feature>
<evidence type="ECO:0000256" key="1">
    <source>
        <dbReference type="SAM" id="MobiDB-lite"/>
    </source>
</evidence>
<dbReference type="InterPro" id="IPR052577">
    <property type="entry name" value="VWA7"/>
</dbReference>
<proteinExistence type="predicted"/>
<feature type="signal peptide" evidence="2">
    <location>
        <begin position="1"/>
        <end position="27"/>
    </location>
</feature>
<dbReference type="PANTHER" id="PTHR14905">
    <property type="entry name" value="NG37"/>
    <property type="match status" value="1"/>
</dbReference>
<protein>
    <submittedName>
        <fullName evidence="3">Heterokaryon incompatibility protein Het-C-domain-containing protein</fullName>
    </submittedName>
</protein>
<feature type="region of interest" description="Disordered" evidence="1">
    <location>
        <begin position="750"/>
        <end position="800"/>
    </location>
</feature>
<feature type="chain" id="PRO_5015594145" evidence="2">
    <location>
        <begin position="28"/>
        <end position="967"/>
    </location>
</feature>
<sequence>MAGSTFPSSVLLPLCLILIYAALPAHAFGAGNIASISSVEGQNWRHGDIEDALLGISMAAVAGGKKFNSMHVKKVYFGNWLRDYSQALDVGSLKYVEGPTIRLLLSILSFMNFGYATGEFEVTEERLGCYRPEEHIDNPKDYADNEDARRYDPRLRGPVDEATELSIDTQTGMKNYIANERIRNLRNGDPMCTSAGLVRHLFGKSIQLARNYGQTRNKAELHEALRLMGTGLHCLEDFSAHSNYIELALIELGERDVFPHVGSRTQCEVNGRVIYPLVTGTFGGVDFLHSVLGEASDKLIQSEVEQLESTITAASAQSNQNGGQHSIIRDLLKQLKIGGSDDLDAQATNLEQQSEAKKHEPWGIKDGGAGIKREIMPFLEWHDKIMKAINEALESIPGLTALIEKLSEAVSIFVFSLLAPYILPIVAQVKNELASGSGEVIGSARAKQFIVFEDHYSSDPTHSMLSKDHFTNLLNEPAGKVAAETIKYVVPLLMQAWDGHLDPNRFFDQIIPIFHHPAFVDGSDGHGGQEGRRRMFGVVRKWWEEMDESRRQYYRRSLSREGVEQGRNHKEGHDSGHGCGKPIHRTKPKNSGGEFGVIGEDLGKAMGGAIEQAFTGNQSGGTGLGGFLGGVAATALGETLLSGSAGGSRKEGHSEGYDDGNVRGVARSYGYSGEGQGGYGERQYERQEVEGPYSGGGGYAVARHSAGGEYGYSEQRHGQDYSHTPIQGGVEYGSGGYDGGGSFVVEDRHRHHPHHQPEGHSHHHHHHLEQPTYERIDSYRSDHSTNTPSYPGTSSYVSESSYSAPATEYPYAHPQYHEYPTNASYRAETYTQSSSYGGGQSSYETSTRRYPGSYETKEVVYSGEGDEGYVVERSYKKYSDGEEERKYKSYKREEEPEDEFRAEDQGEIFEEVAEDERMRAKKWRKKHGGSGDEGSGDEYSGSGDEDDRRRYSGSGGGSGDEESWRYS</sequence>
<keyword evidence="2" id="KW-0732">Signal</keyword>
<dbReference type="Proteomes" id="UP000244722">
    <property type="component" value="Unassembled WGS sequence"/>
</dbReference>
<accession>A0A2T6ZUR9</accession>
<feature type="compositionally biased region" description="Basic and acidic residues" evidence="1">
    <location>
        <begin position="878"/>
        <end position="894"/>
    </location>
</feature>
<feature type="compositionally biased region" description="Basic residues" evidence="1">
    <location>
        <begin position="919"/>
        <end position="928"/>
    </location>
</feature>
<evidence type="ECO:0000313" key="3">
    <source>
        <dbReference type="EMBL" id="PUU79248.1"/>
    </source>
</evidence>
<gene>
    <name evidence="3" type="ORF">B9Z19DRAFT_1100946</name>
</gene>